<dbReference type="EMBL" id="CP058937">
    <property type="protein sequence ID" value="QLI73563.1"/>
    <property type="molecule type" value="Genomic_DNA"/>
</dbReference>
<organism evidence="2 3">
    <name type="scientific">Metarhizium brunneum</name>
    <dbReference type="NCBI Taxonomy" id="500148"/>
    <lineage>
        <taxon>Eukaryota</taxon>
        <taxon>Fungi</taxon>
        <taxon>Dikarya</taxon>
        <taxon>Ascomycota</taxon>
        <taxon>Pezizomycotina</taxon>
        <taxon>Sordariomycetes</taxon>
        <taxon>Hypocreomycetidae</taxon>
        <taxon>Hypocreales</taxon>
        <taxon>Clavicipitaceae</taxon>
        <taxon>Metarhizium</taxon>
    </lineage>
</organism>
<dbReference type="GeneID" id="26241084"/>
<proteinExistence type="predicted"/>
<sequence length="232" mass="25933">MRNAAEQPGLTHRSRAASRIDYARHREQMVGFRSRRPKETAMASSTSSPQCHCPLLSLPLELRLQIYTLLLLLPPYSRHSTHPALIHAAILGTSRQIHAEAWPLLYTKNTFLAHPSLLTSFPRLREDYPPVREAAAVSRIRRFRLVVRLDCDVLFSREAAAGALSHMDEVVVDVSQAVFLGAGRENLRVLEGVRGVGRAVIRGSTTGFERYVDWLTGVMEAEKGHVAEYVDG</sequence>
<gene>
    <name evidence="2" type="ORF">G6M90_00g096750</name>
</gene>
<dbReference type="Proteomes" id="UP000510686">
    <property type="component" value="Chromosome 6"/>
</dbReference>
<dbReference type="OrthoDB" id="2951834at2759"/>
<evidence type="ECO:0000313" key="2">
    <source>
        <dbReference type="EMBL" id="QLI73563.1"/>
    </source>
</evidence>
<accession>A0A7D5Z774</accession>
<dbReference type="KEGG" id="mbrn:26241084"/>
<name>A0A7D5Z774_9HYPO</name>
<dbReference type="AlphaFoldDB" id="A0A7D5Z774"/>
<evidence type="ECO:0000313" key="3">
    <source>
        <dbReference type="Proteomes" id="UP000510686"/>
    </source>
</evidence>
<keyword evidence="3" id="KW-1185">Reference proteome</keyword>
<dbReference type="InterPro" id="IPR038883">
    <property type="entry name" value="AN11006-like"/>
</dbReference>
<protein>
    <submittedName>
        <fullName evidence="2">Uncharacterized protein</fullName>
    </submittedName>
</protein>
<dbReference type="PANTHER" id="PTHR42085">
    <property type="entry name" value="F-BOX DOMAIN-CONTAINING PROTEIN"/>
    <property type="match status" value="1"/>
</dbReference>
<dbReference type="RefSeq" id="XP_014546661.1">
    <property type="nucleotide sequence ID" value="XM_014691175.1"/>
</dbReference>
<reference evidence="2 3" key="1">
    <citation type="submission" date="2020-07" db="EMBL/GenBank/DDBJ databases">
        <title>Telomere length de novo assembly of all 7 chromosomes of the fungus, Metarhizium brunneum, using a novel assembly pipeline.</title>
        <authorList>
            <person name="Saud z."/>
            <person name="Kortsinoglou A."/>
            <person name="Kouvelis V.N."/>
            <person name="Butt T.M."/>
        </authorList>
    </citation>
    <scope>NUCLEOTIDE SEQUENCE [LARGE SCALE GENOMIC DNA]</scope>
    <source>
        <strain evidence="2 3">4556</strain>
    </source>
</reference>
<evidence type="ECO:0000256" key="1">
    <source>
        <dbReference type="SAM" id="MobiDB-lite"/>
    </source>
</evidence>
<dbReference type="PANTHER" id="PTHR42085:SF4">
    <property type="entry name" value="F-BOX DOMAIN-CONTAINING PROTEIN"/>
    <property type="match status" value="1"/>
</dbReference>
<feature type="region of interest" description="Disordered" evidence="1">
    <location>
        <begin position="31"/>
        <end position="50"/>
    </location>
</feature>